<dbReference type="AlphaFoldDB" id="A0A1R3S0K0"/>
<dbReference type="GO" id="GO:0016747">
    <property type="term" value="F:acyltransferase activity, transferring groups other than amino-acyl groups"/>
    <property type="evidence" value="ECO:0007669"/>
    <property type="project" value="InterPro"/>
</dbReference>
<dbReference type="InterPro" id="IPR053225">
    <property type="entry name" value="Acyl-CoA_N-acyltransferase"/>
</dbReference>
<dbReference type="Gene3D" id="3.40.630.30">
    <property type="match status" value="1"/>
</dbReference>
<dbReference type="EMBL" id="KV907494">
    <property type="protein sequence ID" value="OOG00231.1"/>
    <property type="molecule type" value="Genomic_DNA"/>
</dbReference>
<dbReference type="PANTHER" id="PTHR20958">
    <property type="entry name" value="GLYCINE N-ACYLTRANSFERASE-LIKE PROTEIN"/>
    <property type="match status" value="1"/>
</dbReference>
<evidence type="ECO:0000313" key="3">
    <source>
        <dbReference type="EMBL" id="OOG00231.1"/>
    </source>
</evidence>
<organism evidence="3 4">
    <name type="scientific">Aspergillus carbonarius (strain ITEM 5010)</name>
    <dbReference type="NCBI Taxonomy" id="602072"/>
    <lineage>
        <taxon>Eukaryota</taxon>
        <taxon>Fungi</taxon>
        <taxon>Dikarya</taxon>
        <taxon>Ascomycota</taxon>
        <taxon>Pezizomycotina</taxon>
        <taxon>Eurotiomycetes</taxon>
        <taxon>Eurotiomycetidae</taxon>
        <taxon>Eurotiales</taxon>
        <taxon>Aspergillaceae</taxon>
        <taxon>Aspergillus</taxon>
        <taxon>Aspergillus subgen. Circumdati</taxon>
    </lineage>
</organism>
<evidence type="ECO:0000259" key="2">
    <source>
        <dbReference type="Pfam" id="PF08445"/>
    </source>
</evidence>
<dbReference type="InterPro" id="IPR016181">
    <property type="entry name" value="Acyl_CoA_acyltransferase"/>
</dbReference>
<feature type="region of interest" description="Disordered" evidence="1">
    <location>
        <begin position="59"/>
        <end position="105"/>
    </location>
</feature>
<reference evidence="4" key="1">
    <citation type="journal article" date="2017" name="Genome Biol.">
        <title>Comparative genomics reveals high biological diversity and specific adaptations in the industrially and medically important fungal genus Aspergillus.</title>
        <authorList>
            <person name="de Vries R.P."/>
            <person name="Riley R."/>
            <person name="Wiebenga A."/>
            <person name="Aguilar-Osorio G."/>
            <person name="Amillis S."/>
            <person name="Uchima C.A."/>
            <person name="Anderluh G."/>
            <person name="Asadollahi M."/>
            <person name="Askin M."/>
            <person name="Barry K."/>
            <person name="Battaglia E."/>
            <person name="Bayram O."/>
            <person name="Benocci T."/>
            <person name="Braus-Stromeyer S.A."/>
            <person name="Caldana C."/>
            <person name="Canovas D."/>
            <person name="Cerqueira G.C."/>
            <person name="Chen F."/>
            <person name="Chen W."/>
            <person name="Choi C."/>
            <person name="Clum A."/>
            <person name="Dos Santos R.A."/>
            <person name="Damasio A.R."/>
            <person name="Diallinas G."/>
            <person name="Emri T."/>
            <person name="Fekete E."/>
            <person name="Flipphi M."/>
            <person name="Freyberg S."/>
            <person name="Gallo A."/>
            <person name="Gournas C."/>
            <person name="Habgood R."/>
            <person name="Hainaut M."/>
            <person name="Harispe M.L."/>
            <person name="Henrissat B."/>
            <person name="Hilden K.S."/>
            <person name="Hope R."/>
            <person name="Hossain A."/>
            <person name="Karabika E."/>
            <person name="Karaffa L."/>
            <person name="Karanyi Z."/>
            <person name="Krasevec N."/>
            <person name="Kuo A."/>
            <person name="Kusch H."/>
            <person name="LaButti K."/>
            <person name="Lagendijk E.L."/>
            <person name="Lapidus A."/>
            <person name="Levasseur A."/>
            <person name="Lindquist E."/>
            <person name="Lipzen A."/>
            <person name="Logrieco A.F."/>
            <person name="MacCabe A."/>
            <person name="Maekelae M.R."/>
            <person name="Malavazi I."/>
            <person name="Melin P."/>
            <person name="Meyer V."/>
            <person name="Mielnichuk N."/>
            <person name="Miskei M."/>
            <person name="Molnar A.P."/>
            <person name="Mule G."/>
            <person name="Ngan C.Y."/>
            <person name="Orejas M."/>
            <person name="Orosz E."/>
            <person name="Ouedraogo J.P."/>
            <person name="Overkamp K.M."/>
            <person name="Park H.-S."/>
            <person name="Perrone G."/>
            <person name="Piumi F."/>
            <person name="Punt P.J."/>
            <person name="Ram A.F."/>
            <person name="Ramon A."/>
            <person name="Rauscher S."/>
            <person name="Record E."/>
            <person name="Riano-Pachon D.M."/>
            <person name="Robert V."/>
            <person name="Roehrig J."/>
            <person name="Ruller R."/>
            <person name="Salamov A."/>
            <person name="Salih N.S."/>
            <person name="Samson R.A."/>
            <person name="Sandor E."/>
            <person name="Sanguinetti M."/>
            <person name="Schuetze T."/>
            <person name="Sepcic K."/>
            <person name="Shelest E."/>
            <person name="Sherlock G."/>
            <person name="Sophianopoulou V."/>
            <person name="Squina F.M."/>
            <person name="Sun H."/>
            <person name="Susca A."/>
            <person name="Todd R.B."/>
            <person name="Tsang A."/>
            <person name="Unkles S.E."/>
            <person name="van de Wiele N."/>
            <person name="van Rossen-Uffink D."/>
            <person name="Oliveira J.V."/>
            <person name="Vesth T.C."/>
            <person name="Visser J."/>
            <person name="Yu J.-H."/>
            <person name="Zhou M."/>
            <person name="Andersen M.R."/>
            <person name="Archer D.B."/>
            <person name="Baker S.E."/>
            <person name="Benoit I."/>
            <person name="Brakhage A.A."/>
            <person name="Braus G.H."/>
            <person name="Fischer R."/>
            <person name="Frisvad J.C."/>
            <person name="Goldman G.H."/>
            <person name="Houbraken J."/>
            <person name="Oakley B."/>
            <person name="Pocsi I."/>
            <person name="Scazzocchio C."/>
            <person name="Seiboth B."/>
            <person name="vanKuyk P.A."/>
            <person name="Wortman J."/>
            <person name="Dyer P.S."/>
            <person name="Grigoriev I.V."/>
        </authorList>
    </citation>
    <scope>NUCLEOTIDE SEQUENCE [LARGE SCALE GENOMIC DNA]</scope>
    <source>
        <strain evidence="4">ITEM 5010</strain>
    </source>
</reference>
<protein>
    <recommendedName>
        <fullName evidence="2">GCN5-related N-acetyltransferase Rv2170-like domain-containing protein</fullName>
    </recommendedName>
</protein>
<accession>A0A1R3S0K0</accession>
<proteinExistence type="predicted"/>
<dbReference type="PANTHER" id="PTHR20958:SF6">
    <property type="entry name" value="GLYCINE N-ACYLTRANSFERASE-LIKE PROTEIN"/>
    <property type="match status" value="1"/>
</dbReference>
<dbReference type="OMA" id="DEMPIAW"/>
<dbReference type="OrthoDB" id="5335812at2759"/>
<feature type="compositionally biased region" description="Pro residues" evidence="1">
    <location>
        <begin position="88"/>
        <end position="100"/>
    </location>
</feature>
<keyword evidence="4" id="KW-1185">Reference proteome</keyword>
<evidence type="ECO:0000256" key="1">
    <source>
        <dbReference type="SAM" id="MobiDB-lite"/>
    </source>
</evidence>
<dbReference type="Proteomes" id="UP000188318">
    <property type="component" value="Unassembled WGS sequence"/>
</dbReference>
<dbReference type="VEuPathDB" id="FungiDB:ASPCADRAFT_204130"/>
<name>A0A1R3S0K0_ASPC5</name>
<dbReference type="STRING" id="602072.A0A1R3S0K0"/>
<feature type="compositionally biased region" description="Low complexity" evidence="1">
    <location>
        <begin position="59"/>
        <end position="79"/>
    </location>
</feature>
<dbReference type="InterPro" id="IPR013653">
    <property type="entry name" value="GCN5-like_dom"/>
</dbReference>
<gene>
    <name evidence="3" type="ORF">ASPCADRAFT_204130</name>
</gene>
<dbReference type="Pfam" id="PF08445">
    <property type="entry name" value="FR47"/>
    <property type="match status" value="1"/>
</dbReference>
<evidence type="ECO:0000313" key="4">
    <source>
        <dbReference type="Proteomes" id="UP000188318"/>
    </source>
</evidence>
<dbReference type="SUPFAM" id="SSF55729">
    <property type="entry name" value="Acyl-CoA N-acyltransferases (Nat)"/>
    <property type="match status" value="1"/>
</dbReference>
<feature type="domain" description="GCN5-related N-acetyltransferase Rv2170-like" evidence="2">
    <location>
        <begin position="337"/>
        <end position="417"/>
    </location>
</feature>
<sequence>MHPIYETSPRSPRTQTELLPLLKSHLPHSLPLLRRIQHEIAHPSPTAVILTTFPGPVSASAPAPAPAAASSSASPASPSGVETRPALVPIPEPSPAPRPGSGPRVPDHDVVPWLIAYVDLSAGRETQIVLYSNLERASFPSVTTTNKCPGNSPPIAIPISTLPQFTSSSTSTSTSKDLLLSLLKYTKSTLLPAYLSTIPPPAPPTPDHQLAPPPPTAFLIGNLHTGIFSSLLNPGTSYPDADLETGFVADVKVHRFDRAPYVKYIFSPAIISADSSINGAMKGFHFGDGNVKRSDLGIVRARTVIPRSEETLAKLTSCAVYRDSGFVTSPDGGEERQPVAWAFLGTDGSLATLHVEEEVRGLGLAGLVGREVMRRGLKDEGEDGNEGWVHANVAMENRASRRVMEKLGGEVGWTVTWTVLEV</sequence>